<accession>A0A1R3H481</accession>
<comment type="caution">
    <text evidence="1">The sequence shown here is derived from an EMBL/GenBank/DDBJ whole genome shotgun (WGS) entry which is preliminary data.</text>
</comment>
<proteinExistence type="predicted"/>
<dbReference type="AlphaFoldDB" id="A0A1R3H481"/>
<name>A0A1R3H481_9ROSI</name>
<keyword evidence="2" id="KW-1185">Reference proteome</keyword>
<evidence type="ECO:0000313" key="2">
    <source>
        <dbReference type="Proteomes" id="UP000187203"/>
    </source>
</evidence>
<protein>
    <submittedName>
        <fullName evidence="1">Uncharacterized protein</fullName>
    </submittedName>
</protein>
<organism evidence="1 2">
    <name type="scientific">Corchorus olitorius</name>
    <dbReference type="NCBI Taxonomy" id="93759"/>
    <lineage>
        <taxon>Eukaryota</taxon>
        <taxon>Viridiplantae</taxon>
        <taxon>Streptophyta</taxon>
        <taxon>Embryophyta</taxon>
        <taxon>Tracheophyta</taxon>
        <taxon>Spermatophyta</taxon>
        <taxon>Magnoliopsida</taxon>
        <taxon>eudicotyledons</taxon>
        <taxon>Gunneridae</taxon>
        <taxon>Pentapetalae</taxon>
        <taxon>rosids</taxon>
        <taxon>malvids</taxon>
        <taxon>Malvales</taxon>
        <taxon>Malvaceae</taxon>
        <taxon>Grewioideae</taxon>
        <taxon>Apeibeae</taxon>
        <taxon>Corchorus</taxon>
    </lineage>
</organism>
<reference evidence="2" key="1">
    <citation type="submission" date="2013-09" db="EMBL/GenBank/DDBJ databases">
        <title>Corchorus olitorius genome sequencing.</title>
        <authorList>
            <person name="Alam M."/>
            <person name="Haque M.S."/>
            <person name="Islam M.S."/>
            <person name="Emdad E.M."/>
            <person name="Islam M.M."/>
            <person name="Ahmed B."/>
            <person name="Halim A."/>
            <person name="Hossen Q.M.M."/>
            <person name="Hossain M.Z."/>
            <person name="Ahmed R."/>
            <person name="Khan M.M."/>
            <person name="Islam R."/>
            <person name="Rashid M.M."/>
            <person name="Khan S.A."/>
            <person name="Rahman M.S."/>
            <person name="Alam M."/>
            <person name="Yahiya A.S."/>
            <person name="Khan M.S."/>
            <person name="Azam M.S."/>
            <person name="Haque T."/>
            <person name="Lashkar M.Z.H."/>
            <person name="Akhand A.I."/>
            <person name="Morshed G."/>
            <person name="Roy S."/>
            <person name="Uddin K.S."/>
            <person name="Rabeya T."/>
            <person name="Hossain A.S."/>
            <person name="Chowdhury A."/>
            <person name="Snigdha A.R."/>
            <person name="Mortoza M.S."/>
            <person name="Matin S.A."/>
            <person name="Hoque S.M.E."/>
            <person name="Islam M.K."/>
            <person name="Roy D.K."/>
            <person name="Haider R."/>
            <person name="Moosa M.M."/>
            <person name="Elias S.M."/>
            <person name="Hasan A.M."/>
            <person name="Jahan S."/>
            <person name="Shafiuddin M."/>
            <person name="Mahmood N."/>
            <person name="Shommy N.S."/>
        </authorList>
    </citation>
    <scope>NUCLEOTIDE SEQUENCE [LARGE SCALE GENOMIC DNA]</scope>
    <source>
        <strain evidence="2">cv. O-4</strain>
    </source>
</reference>
<dbReference type="Proteomes" id="UP000187203">
    <property type="component" value="Unassembled WGS sequence"/>
</dbReference>
<dbReference type="EMBL" id="AWUE01020862">
    <property type="protein sequence ID" value="OMO65046.1"/>
    <property type="molecule type" value="Genomic_DNA"/>
</dbReference>
<evidence type="ECO:0000313" key="1">
    <source>
        <dbReference type="EMBL" id="OMO65046.1"/>
    </source>
</evidence>
<gene>
    <name evidence="1" type="ORF">COLO4_31604</name>
</gene>
<sequence length="40" mass="4633">MAHVKIIGKIHWGNIIDQDGVSKRIFSSEFARPREKRGRV</sequence>